<accession>A0A4Q7AV72</accession>
<dbReference type="Proteomes" id="UP000293483">
    <property type="component" value="Unassembled WGS sequence"/>
</dbReference>
<organism evidence="3 4">
    <name type="scientific">Acinetobacter bouvetii</name>
    <dbReference type="NCBI Taxonomy" id="202951"/>
    <lineage>
        <taxon>Bacteria</taxon>
        <taxon>Pseudomonadati</taxon>
        <taxon>Pseudomonadota</taxon>
        <taxon>Gammaproteobacteria</taxon>
        <taxon>Moraxellales</taxon>
        <taxon>Moraxellaceae</taxon>
        <taxon>Acinetobacter</taxon>
    </lineage>
</organism>
<keyword evidence="2" id="KW-0732">Signal</keyword>
<evidence type="ECO:0000313" key="3">
    <source>
        <dbReference type="EMBL" id="RZG67398.1"/>
    </source>
</evidence>
<gene>
    <name evidence="3" type="ORF">EXE25_07710</name>
</gene>
<comment type="caution">
    <text evidence="3">The sequence shown here is derived from an EMBL/GenBank/DDBJ whole genome shotgun (WGS) entry which is preliminary data.</text>
</comment>
<evidence type="ECO:0000256" key="2">
    <source>
        <dbReference type="SAM" id="SignalP"/>
    </source>
</evidence>
<dbReference type="EMBL" id="SGSU01000007">
    <property type="protein sequence ID" value="RZG67398.1"/>
    <property type="molecule type" value="Genomic_DNA"/>
</dbReference>
<reference evidence="3 4" key="1">
    <citation type="submission" date="2019-02" db="EMBL/GenBank/DDBJ databases">
        <title>The Batch Genome Submission of Acinetobacter spp. strains.</title>
        <authorList>
            <person name="Qin J."/>
            <person name="Hu Y."/>
            <person name="Ye H."/>
            <person name="Wei L."/>
            <person name="Feng Y."/>
            <person name="Zong Z."/>
        </authorList>
    </citation>
    <scope>NUCLEOTIDE SEQUENCE [LARGE SCALE GENOMIC DNA]</scope>
    <source>
        <strain evidence="3 4">WCHABo060081</strain>
    </source>
</reference>
<name>A0A4Q7AV72_9GAMM</name>
<feature type="region of interest" description="Disordered" evidence="1">
    <location>
        <begin position="55"/>
        <end position="82"/>
    </location>
</feature>
<sequence length="98" mass="10821">MKLYWSILILLGMPCLAQAGAVYKCNLKGSIIYQSKPCPGATADANFQQEQRRLYGQTHAPSQPKAKNGTTNEIADTEEGKKKSLAIAQDAYKMTKER</sequence>
<dbReference type="AlphaFoldDB" id="A0A4Q7AV72"/>
<protein>
    <recommendedName>
        <fullName evidence="5">DUF4124 domain-containing protein</fullName>
    </recommendedName>
</protein>
<feature type="chain" id="PRO_5020666796" description="DUF4124 domain-containing protein" evidence="2">
    <location>
        <begin position="20"/>
        <end position="98"/>
    </location>
</feature>
<proteinExistence type="predicted"/>
<evidence type="ECO:0000256" key="1">
    <source>
        <dbReference type="SAM" id="MobiDB-lite"/>
    </source>
</evidence>
<evidence type="ECO:0008006" key="5">
    <source>
        <dbReference type="Google" id="ProtNLM"/>
    </source>
</evidence>
<feature type="signal peptide" evidence="2">
    <location>
        <begin position="1"/>
        <end position="19"/>
    </location>
</feature>
<evidence type="ECO:0000313" key="4">
    <source>
        <dbReference type="Proteomes" id="UP000293483"/>
    </source>
</evidence>
<dbReference type="RefSeq" id="WP_130145206.1">
    <property type="nucleotide sequence ID" value="NZ_SGSU01000007.1"/>
</dbReference>